<dbReference type="EMBL" id="GGEC01082633">
    <property type="protein sequence ID" value="MBX63117.1"/>
    <property type="molecule type" value="Transcribed_RNA"/>
</dbReference>
<sequence length="63" mass="7029">MKGVIYMIFVYKKARGKLEAITKAKNKPNHTSPWIIPAIILLIFQKNLQSTCQSINANIVAAS</sequence>
<protein>
    <submittedName>
        <fullName evidence="1">Uncharacterized protein</fullName>
    </submittedName>
</protein>
<proteinExistence type="predicted"/>
<accession>A0A2P2Q852</accession>
<evidence type="ECO:0000313" key="1">
    <source>
        <dbReference type="EMBL" id="MBX63117.1"/>
    </source>
</evidence>
<organism evidence="1">
    <name type="scientific">Rhizophora mucronata</name>
    <name type="common">Asiatic mangrove</name>
    <dbReference type="NCBI Taxonomy" id="61149"/>
    <lineage>
        <taxon>Eukaryota</taxon>
        <taxon>Viridiplantae</taxon>
        <taxon>Streptophyta</taxon>
        <taxon>Embryophyta</taxon>
        <taxon>Tracheophyta</taxon>
        <taxon>Spermatophyta</taxon>
        <taxon>Magnoliopsida</taxon>
        <taxon>eudicotyledons</taxon>
        <taxon>Gunneridae</taxon>
        <taxon>Pentapetalae</taxon>
        <taxon>rosids</taxon>
        <taxon>fabids</taxon>
        <taxon>Malpighiales</taxon>
        <taxon>Rhizophoraceae</taxon>
        <taxon>Rhizophora</taxon>
    </lineage>
</organism>
<dbReference type="AlphaFoldDB" id="A0A2P2Q852"/>
<reference evidence="1" key="1">
    <citation type="submission" date="2018-02" db="EMBL/GenBank/DDBJ databases">
        <title>Rhizophora mucronata_Transcriptome.</title>
        <authorList>
            <person name="Meera S.P."/>
            <person name="Sreeshan A."/>
            <person name="Augustine A."/>
        </authorList>
    </citation>
    <scope>NUCLEOTIDE SEQUENCE</scope>
    <source>
        <tissue evidence="1">Leaf</tissue>
    </source>
</reference>
<name>A0A2P2Q852_RHIMU</name>